<dbReference type="CDD" id="cd08506">
    <property type="entry name" value="PBP2_clavulanate_OppA2"/>
    <property type="match status" value="1"/>
</dbReference>
<keyword evidence="2" id="KW-0732">Signal</keyword>
<dbReference type="Gene3D" id="3.40.190.10">
    <property type="entry name" value="Periplasmic binding protein-like II"/>
    <property type="match status" value="1"/>
</dbReference>
<evidence type="ECO:0000313" key="5">
    <source>
        <dbReference type="Proteomes" id="UP001501251"/>
    </source>
</evidence>
<evidence type="ECO:0000256" key="2">
    <source>
        <dbReference type="SAM" id="SignalP"/>
    </source>
</evidence>
<reference evidence="5" key="1">
    <citation type="journal article" date="2019" name="Int. J. Syst. Evol. Microbiol.">
        <title>The Global Catalogue of Microorganisms (GCM) 10K type strain sequencing project: providing services to taxonomists for standard genome sequencing and annotation.</title>
        <authorList>
            <consortium name="The Broad Institute Genomics Platform"/>
            <consortium name="The Broad Institute Genome Sequencing Center for Infectious Disease"/>
            <person name="Wu L."/>
            <person name="Ma J."/>
        </authorList>
    </citation>
    <scope>NUCLEOTIDE SEQUENCE [LARGE SCALE GENOMIC DNA]</scope>
    <source>
        <strain evidence="5">JCM 17388</strain>
    </source>
</reference>
<comment type="caution">
    <text evidence="4">The sequence shown here is derived from an EMBL/GenBank/DDBJ whole genome shotgun (WGS) entry which is preliminary data.</text>
</comment>
<feature type="domain" description="Solute-binding protein family 5" evidence="3">
    <location>
        <begin position="125"/>
        <end position="510"/>
    </location>
</feature>
<proteinExistence type="predicted"/>
<feature type="region of interest" description="Disordered" evidence="1">
    <location>
        <begin position="28"/>
        <end position="49"/>
    </location>
</feature>
<dbReference type="PROSITE" id="PS51257">
    <property type="entry name" value="PROKAR_LIPOPROTEIN"/>
    <property type="match status" value="1"/>
</dbReference>
<keyword evidence="5" id="KW-1185">Reference proteome</keyword>
<feature type="chain" id="PRO_5047319941" evidence="2">
    <location>
        <begin position="25"/>
        <end position="598"/>
    </location>
</feature>
<dbReference type="SUPFAM" id="SSF53850">
    <property type="entry name" value="Periplasmic binding protein-like II"/>
    <property type="match status" value="1"/>
</dbReference>
<accession>A0ABP8AJK0</accession>
<organism evidence="4 5">
    <name type="scientific">Streptosporangium oxazolinicum</name>
    <dbReference type="NCBI Taxonomy" id="909287"/>
    <lineage>
        <taxon>Bacteria</taxon>
        <taxon>Bacillati</taxon>
        <taxon>Actinomycetota</taxon>
        <taxon>Actinomycetes</taxon>
        <taxon>Streptosporangiales</taxon>
        <taxon>Streptosporangiaceae</taxon>
        <taxon>Streptosporangium</taxon>
    </lineage>
</organism>
<dbReference type="Pfam" id="PF00496">
    <property type="entry name" value="SBP_bac_5"/>
    <property type="match status" value="1"/>
</dbReference>
<dbReference type="InterPro" id="IPR039424">
    <property type="entry name" value="SBP_5"/>
</dbReference>
<dbReference type="InterPro" id="IPR000914">
    <property type="entry name" value="SBP_5_dom"/>
</dbReference>
<protein>
    <submittedName>
        <fullName evidence="4">ABC transporter substrate-binding protein</fullName>
    </submittedName>
</protein>
<sequence length="598" mass="65167">MRVRTRSAMAVLAIGALALTSACAQGNQGAPAAPSGAASSAPGGAAAPAATYKPPTITVGTADDSKGPAIEPEGVVKGGTVTMIDRDDIGHLDPAQVYVNTMSNFGLLIGRTLTGYKRVGPGDYKLVGDLATDSGTSSEGGKTWTFTLKDGVKWEDGTPITSEDVKWSMERTFAPFVTQGPTYIQQWLTEVDHKKAYQGPYDGKRLDSIETPDDKTIVYKFKTPHADANYAFAMGGYGIVPKEKDTKEQYDKKPVSSGPYIIKSHVVDKSMELERNPNWDPATDPIRGAYPDAWRLEFGQENLQITDRLIADTGPDQTAFTFYATVPPERLQQVLGDASLAPRLMKSPSPYGNYYYFNLDRVKDPKIRQAINHVWPSKQIQQVYGGPAAAALPTTILNENTTVGYESYDLFGKETKPEGDVEKAKQLLAESTNPTPTIVYAYNQTPVQEQITVVIKNALEKIGVKVVVKPLDRKTYYDSIGKVKNEFDLYWGGWGADWPSGTTVLPVIFGPIADGAPNYSHLKDEALTKEMEEITAMTDIDAQNDAWMALDKKIQETITPLVVAENRIANTLHGSKVGGAEIDPQSWVVSPNSIFVKP</sequence>
<dbReference type="InterPro" id="IPR030678">
    <property type="entry name" value="Peptide/Ni-bd"/>
</dbReference>
<name>A0ABP8AJK0_9ACTN</name>
<dbReference type="Gene3D" id="3.10.105.10">
    <property type="entry name" value="Dipeptide-binding Protein, Domain 3"/>
    <property type="match status" value="1"/>
</dbReference>
<dbReference type="Proteomes" id="UP001501251">
    <property type="component" value="Unassembled WGS sequence"/>
</dbReference>
<feature type="compositionally biased region" description="Low complexity" evidence="1">
    <location>
        <begin position="29"/>
        <end position="49"/>
    </location>
</feature>
<evidence type="ECO:0000259" key="3">
    <source>
        <dbReference type="Pfam" id="PF00496"/>
    </source>
</evidence>
<gene>
    <name evidence="4" type="ORF">GCM10022252_14910</name>
</gene>
<dbReference type="RefSeq" id="WP_344916312.1">
    <property type="nucleotide sequence ID" value="NZ_BAABAQ010000002.1"/>
</dbReference>
<evidence type="ECO:0000256" key="1">
    <source>
        <dbReference type="SAM" id="MobiDB-lite"/>
    </source>
</evidence>
<dbReference type="EMBL" id="BAABAQ010000002">
    <property type="protein sequence ID" value="GAA4185057.1"/>
    <property type="molecule type" value="Genomic_DNA"/>
</dbReference>
<evidence type="ECO:0000313" key="4">
    <source>
        <dbReference type="EMBL" id="GAA4185057.1"/>
    </source>
</evidence>
<feature type="signal peptide" evidence="2">
    <location>
        <begin position="1"/>
        <end position="24"/>
    </location>
</feature>
<dbReference type="PANTHER" id="PTHR30290:SF83">
    <property type="entry name" value="ABC TRANSPORTER SUBSTRATE-BINDING PROTEIN"/>
    <property type="match status" value="1"/>
</dbReference>
<dbReference type="PIRSF" id="PIRSF002741">
    <property type="entry name" value="MppA"/>
    <property type="match status" value="1"/>
</dbReference>
<dbReference type="PANTHER" id="PTHR30290">
    <property type="entry name" value="PERIPLASMIC BINDING COMPONENT OF ABC TRANSPORTER"/>
    <property type="match status" value="1"/>
</dbReference>